<accession>A0A0E9XVP6</accession>
<reference evidence="1" key="2">
    <citation type="journal article" date="2015" name="Fish Shellfish Immunol.">
        <title>Early steps in the European eel (Anguilla anguilla)-Vibrio vulnificus interaction in the gills: Role of the RtxA13 toxin.</title>
        <authorList>
            <person name="Callol A."/>
            <person name="Pajuelo D."/>
            <person name="Ebbesson L."/>
            <person name="Teles M."/>
            <person name="MacKenzie S."/>
            <person name="Amaro C."/>
        </authorList>
    </citation>
    <scope>NUCLEOTIDE SEQUENCE</scope>
</reference>
<organism evidence="1">
    <name type="scientific">Anguilla anguilla</name>
    <name type="common">European freshwater eel</name>
    <name type="synonym">Muraena anguilla</name>
    <dbReference type="NCBI Taxonomy" id="7936"/>
    <lineage>
        <taxon>Eukaryota</taxon>
        <taxon>Metazoa</taxon>
        <taxon>Chordata</taxon>
        <taxon>Craniata</taxon>
        <taxon>Vertebrata</taxon>
        <taxon>Euteleostomi</taxon>
        <taxon>Actinopterygii</taxon>
        <taxon>Neopterygii</taxon>
        <taxon>Teleostei</taxon>
        <taxon>Anguilliformes</taxon>
        <taxon>Anguillidae</taxon>
        <taxon>Anguilla</taxon>
    </lineage>
</organism>
<reference evidence="1" key="1">
    <citation type="submission" date="2014-11" db="EMBL/GenBank/DDBJ databases">
        <authorList>
            <person name="Amaro Gonzalez C."/>
        </authorList>
    </citation>
    <scope>NUCLEOTIDE SEQUENCE</scope>
</reference>
<protein>
    <submittedName>
        <fullName evidence="1">Uncharacterized protein</fullName>
    </submittedName>
</protein>
<evidence type="ECO:0000313" key="1">
    <source>
        <dbReference type="EMBL" id="JAI05936.1"/>
    </source>
</evidence>
<name>A0A0E9XVP6_ANGAN</name>
<sequence>MGISLELAHCWPLFKVMSI</sequence>
<dbReference type="AlphaFoldDB" id="A0A0E9XVP6"/>
<proteinExistence type="predicted"/>
<dbReference type="EMBL" id="GBXM01002642">
    <property type="protein sequence ID" value="JAI05936.1"/>
    <property type="molecule type" value="Transcribed_RNA"/>
</dbReference>